<evidence type="ECO:0000313" key="2">
    <source>
        <dbReference type="Proteomes" id="UP000315783"/>
    </source>
</evidence>
<proteinExistence type="predicted"/>
<protein>
    <submittedName>
        <fullName evidence="1">Uncharacterized protein</fullName>
    </submittedName>
</protein>
<dbReference type="PANTHER" id="PTHR10622:SF12">
    <property type="entry name" value="HET DOMAIN-CONTAINING PROTEIN"/>
    <property type="match status" value="1"/>
</dbReference>
<dbReference type="AlphaFoldDB" id="A0A545UT96"/>
<reference evidence="1 2" key="1">
    <citation type="journal article" date="2019" name="Appl. Microbiol. Biotechnol.">
        <title>Genome sequence of Isaria javanica and comparative genome analysis insights into family S53 peptidase evolution in fungal entomopathogens.</title>
        <authorList>
            <person name="Lin R."/>
            <person name="Zhang X."/>
            <person name="Xin B."/>
            <person name="Zou M."/>
            <person name="Gao Y."/>
            <person name="Qin F."/>
            <person name="Hu Q."/>
            <person name="Xie B."/>
            <person name="Cheng X."/>
        </authorList>
    </citation>
    <scope>NUCLEOTIDE SEQUENCE [LARGE SCALE GENOMIC DNA]</scope>
    <source>
        <strain evidence="1 2">IJ1G</strain>
    </source>
</reference>
<comment type="caution">
    <text evidence="1">The sequence shown here is derived from an EMBL/GenBank/DDBJ whole genome shotgun (WGS) entry which is preliminary data.</text>
</comment>
<sequence length="294" mass="32596">MNHNAKVCFVHFDDVLSDPAATAAEAAASPTGDGRLIALFQSARWLTRGWTLQELLAPAFVRFYDKNWTPMTDEQSCLNALSAVTSIPATVLQDPSTICDAESSCYVQTFVSATGGGRRKAARRLPILCSSPTSCVAVMDVSVQGSEDRVRAAIPLECQNELNEIWSSGPYFWRMRRPDGPVLLARDWAGNPINLFLARQGTKPGFDKRKVATLGPVRIARQPESRPSAYVLMTLERMQAGMPTWDLCTRAYTLWCLTSMRPTLAPNMWCGSLQLFGQDREQKPQLVTVIVQEH</sequence>
<evidence type="ECO:0000313" key="1">
    <source>
        <dbReference type="EMBL" id="TQV92689.1"/>
    </source>
</evidence>
<accession>A0A545UT96</accession>
<organism evidence="1 2">
    <name type="scientific">Cordyceps javanica</name>
    <dbReference type="NCBI Taxonomy" id="43265"/>
    <lineage>
        <taxon>Eukaryota</taxon>
        <taxon>Fungi</taxon>
        <taxon>Dikarya</taxon>
        <taxon>Ascomycota</taxon>
        <taxon>Pezizomycotina</taxon>
        <taxon>Sordariomycetes</taxon>
        <taxon>Hypocreomycetidae</taxon>
        <taxon>Hypocreales</taxon>
        <taxon>Cordycipitaceae</taxon>
        <taxon>Cordyceps</taxon>
    </lineage>
</organism>
<dbReference type="STRING" id="43265.A0A545UT96"/>
<keyword evidence="2" id="KW-1185">Reference proteome</keyword>
<dbReference type="Proteomes" id="UP000315783">
    <property type="component" value="Unassembled WGS sequence"/>
</dbReference>
<dbReference type="EMBL" id="SPUK01000014">
    <property type="protein sequence ID" value="TQV92689.1"/>
    <property type="molecule type" value="Genomic_DNA"/>
</dbReference>
<gene>
    <name evidence="1" type="ORF">IF1G_08613</name>
</gene>
<name>A0A545UT96_9HYPO</name>
<dbReference type="PANTHER" id="PTHR10622">
    <property type="entry name" value="HET DOMAIN-CONTAINING PROTEIN"/>
    <property type="match status" value="1"/>
</dbReference>